<evidence type="ECO:0000259" key="4">
    <source>
        <dbReference type="Pfam" id="PF05057"/>
    </source>
</evidence>
<evidence type="ECO:0000256" key="1">
    <source>
        <dbReference type="ARBA" id="ARBA00007920"/>
    </source>
</evidence>
<dbReference type="Gene3D" id="3.40.50.1820">
    <property type="entry name" value="alpha/beta hydrolase"/>
    <property type="match status" value="1"/>
</dbReference>
<dbReference type="PANTHER" id="PTHR10039">
    <property type="entry name" value="AMELOGENIN"/>
    <property type="match status" value="1"/>
</dbReference>
<evidence type="ECO:0000256" key="2">
    <source>
        <dbReference type="ARBA" id="ARBA00022737"/>
    </source>
</evidence>
<dbReference type="PROSITE" id="PS50088">
    <property type="entry name" value="ANK_REPEAT"/>
    <property type="match status" value="3"/>
</dbReference>
<feature type="domain" description="DUF676" evidence="4">
    <location>
        <begin position="36"/>
        <end position="166"/>
    </location>
</feature>
<feature type="repeat" description="ANK" evidence="3">
    <location>
        <begin position="1125"/>
        <end position="1150"/>
    </location>
</feature>
<dbReference type="Pfam" id="PF24883">
    <property type="entry name" value="NPHP3_N"/>
    <property type="match status" value="1"/>
</dbReference>
<feature type="repeat" description="ANK" evidence="3">
    <location>
        <begin position="1193"/>
        <end position="1226"/>
    </location>
</feature>
<evidence type="ECO:0000259" key="5">
    <source>
        <dbReference type="Pfam" id="PF22939"/>
    </source>
</evidence>
<evidence type="ECO:0008006" key="9">
    <source>
        <dbReference type="Google" id="ProtNLM"/>
    </source>
</evidence>
<dbReference type="InterPro" id="IPR054471">
    <property type="entry name" value="GPIID_WHD"/>
</dbReference>
<evidence type="ECO:0000259" key="6">
    <source>
        <dbReference type="Pfam" id="PF24883"/>
    </source>
</evidence>
<dbReference type="Proteomes" id="UP001166286">
    <property type="component" value="Unassembled WGS sequence"/>
</dbReference>
<dbReference type="InterPro" id="IPR007751">
    <property type="entry name" value="DUF676_lipase-like"/>
</dbReference>
<dbReference type="PANTHER" id="PTHR10039:SF16">
    <property type="entry name" value="GPI INOSITOL-DEACYLASE"/>
    <property type="match status" value="1"/>
</dbReference>
<dbReference type="SUPFAM" id="SSF53474">
    <property type="entry name" value="alpha/beta-Hydrolases"/>
    <property type="match status" value="1"/>
</dbReference>
<protein>
    <recommendedName>
        <fullName evidence="9">DUF676 domain-containing protein</fullName>
    </recommendedName>
</protein>
<feature type="repeat" description="ANK" evidence="3">
    <location>
        <begin position="1092"/>
        <end position="1124"/>
    </location>
</feature>
<dbReference type="EMBL" id="JAFEKC020000009">
    <property type="protein sequence ID" value="KAK0512750.1"/>
    <property type="molecule type" value="Genomic_DNA"/>
</dbReference>
<organism evidence="7 8">
    <name type="scientific">Cladonia borealis</name>
    <dbReference type="NCBI Taxonomy" id="184061"/>
    <lineage>
        <taxon>Eukaryota</taxon>
        <taxon>Fungi</taxon>
        <taxon>Dikarya</taxon>
        <taxon>Ascomycota</taxon>
        <taxon>Pezizomycotina</taxon>
        <taxon>Lecanoromycetes</taxon>
        <taxon>OSLEUM clade</taxon>
        <taxon>Lecanoromycetidae</taxon>
        <taxon>Lecanorales</taxon>
        <taxon>Lecanorineae</taxon>
        <taxon>Cladoniaceae</taxon>
        <taxon>Cladonia</taxon>
    </lineage>
</organism>
<gene>
    <name evidence="7" type="ORF">JMJ35_004767</name>
</gene>
<dbReference type="InterPro" id="IPR056884">
    <property type="entry name" value="NPHP3-like_N"/>
</dbReference>
<dbReference type="SMART" id="SM00248">
    <property type="entry name" value="ANK"/>
    <property type="match status" value="8"/>
</dbReference>
<dbReference type="PROSITE" id="PS50297">
    <property type="entry name" value="ANK_REP_REGION"/>
    <property type="match status" value="2"/>
</dbReference>
<keyword evidence="2" id="KW-0677">Repeat</keyword>
<reference evidence="7" key="1">
    <citation type="submission" date="2023-03" db="EMBL/GenBank/DDBJ databases">
        <title>Complete genome of Cladonia borealis.</title>
        <authorList>
            <person name="Park H."/>
        </authorList>
    </citation>
    <scope>NUCLEOTIDE SEQUENCE</scope>
    <source>
        <strain evidence="7">ANT050790</strain>
    </source>
</reference>
<sequence>MPQISDRTGGTTNKKEQHGLFVLYPFSEDVDINMDIVFVHGLGGSKDGTWTADNSVMWPRDLVPQVIPTARVMTFGYDSRWAFSPSTADIKDFALDLLNRLRSKRWSAKAMQRPIIFICHSLGGIVCKKALILARSEHYYTNIFEKTTSIFFFGTPHRGSRVATWATVMSNFINTCPFYTPLRRQLLSDLSLSSTILADISTSFTSLASNIEIKSFYETSGMPPLQGLVVEKDSAILGFPTEQRIPISANHREIVHFTSIESQKFDLVKTALQELKDGGPMNLQDLRTAFKYLAGGEDPLKNYESGVLGVADYDQQLSEISLRAPGTCEWLALHPSFSEWMTAGSSDVLWLRGYPGVGKSVTTKYLIMNVVGAPYVRSKRNATPREVNDSLHTEFLAYFFCNEDNAALRSESSILQALLHQFLLAAPFKVAQVLLSFRSVVGNRYTFLNSISALWDAIKAVLVAISWKVTYLVFDALDEIMPESLQSFTTGLRDLIDTVSPQIMPRALKVLITSRPTIAIEQNLSPVSIAVKSERDVRHLIEGWAKGLGQSYLLSEKTRIEIITRICEKAGSMFLWASLAWEQLCEGASKESQFLANLKKAEALPTNLDALYDNILSRLDGHKLLLTLQAFPWLLAATRPLHTNELRFAMVLDTQTDYSAICRKMVKEATLRDLCPSLINVSERGYVSFAHSSIRDFLFHPKTSERFRFEPRAVNEKLAILCLRCLYLPGFDAEATSEYLRSQNVRTEDEMIDLVAQYYLLEYASANWYLHARVVGQSLGIWKSFDTLLTHTPSVKLWLMLCLYDDSVFAQQGWHINGDYPPPPSIHLAVFVNNTYLVQMLVRESLPNGGINEINYGWQNKSSIYRKLNLPEGGSVLHFQDLDFEMAKYLVRLGADIGLQDTSGQIPVQLAIHQQNQDLAVMLIECARERDRSVLNNNTRILLDALDRTMPVVLNIILDDESIDLSNPSFLQEEDSRLGTYVTTPLEHACLFGMESSAWFLMTHPRMIDAQLKVERRPSRHNPTGVAFLTTLQGWRDITFIALQNFPIDIASERDSDRRTILHHAAMEEWHDVLDLCIEKLSSSKLNIQDKSGMTALHYAARMRNWYGSERLLDAGADALMEDVEGRTPGHSAAEAGSDRVLRLLLNKGAIALDHFDHCRRTVLHYTATWNLTSIVESLIEINPDSVKAKDRDGRTAAHMAALFGSTATLSLLLSTHLVDINASDERGRTLLHCAVESRITSCIDELLSRDGIELNPLDRSGKSPLDITASFKDESHTITVQEILKEAGCRPGLWRPRRSYGQAPEERKEVDKKWHDDWQLYCKWHYEWQLVVPDSSIPNPGSSFYASG</sequence>
<evidence type="ECO:0000313" key="7">
    <source>
        <dbReference type="EMBL" id="KAK0512750.1"/>
    </source>
</evidence>
<feature type="domain" description="GPI inositol-deacylase winged helix" evidence="5">
    <location>
        <begin position="632"/>
        <end position="701"/>
    </location>
</feature>
<dbReference type="SUPFAM" id="SSF52540">
    <property type="entry name" value="P-loop containing nucleoside triphosphate hydrolases"/>
    <property type="match status" value="1"/>
</dbReference>
<accession>A0AA39R2V5</accession>
<evidence type="ECO:0000313" key="8">
    <source>
        <dbReference type="Proteomes" id="UP001166286"/>
    </source>
</evidence>
<dbReference type="InterPro" id="IPR027417">
    <property type="entry name" value="P-loop_NTPase"/>
</dbReference>
<name>A0AA39R2V5_9LECA</name>
<dbReference type="Pfam" id="PF22939">
    <property type="entry name" value="WHD_GPIID"/>
    <property type="match status" value="1"/>
</dbReference>
<proteinExistence type="inferred from homology"/>
<dbReference type="Gene3D" id="3.40.50.300">
    <property type="entry name" value="P-loop containing nucleotide triphosphate hydrolases"/>
    <property type="match status" value="1"/>
</dbReference>
<dbReference type="Gene3D" id="1.25.40.20">
    <property type="entry name" value="Ankyrin repeat-containing domain"/>
    <property type="match status" value="3"/>
</dbReference>
<dbReference type="InterPro" id="IPR029058">
    <property type="entry name" value="AB_hydrolase_fold"/>
</dbReference>
<comment type="caution">
    <text evidence="7">The sequence shown here is derived from an EMBL/GenBank/DDBJ whole genome shotgun (WGS) entry which is preliminary data.</text>
</comment>
<keyword evidence="8" id="KW-1185">Reference proteome</keyword>
<keyword evidence="3" id="KW-0040">ANK repeat</keyword>
<dbReference type="Pfam" id="PF05057">
    <property type="entry name" value="DUF676"/>
    <property type="match status" value="1"/>
</dbReference>
<evidence type="ECO:0000256" key="3">
    <source>
        <dbReference type="PROSITE-ProRule" id="PRU00023"/>
    </source>
</evidence>
<comment type="similarity">
    <text evidence="1">Belongs to the putative lipase ROG1 family.</text>
</comment>
<dbReference type="InterPro" id="IPR002110">
    <property type="entry name" value="Ankyrin_rpt"/>
</dbReference>
<dbReference type="Pfam" id="PF12796">
    <property type="entry name" value="Ank_2"/>
    <property type="match status" value="2"/>
</dbReference>
<dbReference type="SUPFAM" id="SSF48403">
    <property type="entry name" value="Ankyrin repeat"/>
    <property type="match status" value="2"/>
</dbReference>
<feature type="domain" description="Nephrocystin 3-like N-terminal" evidence="6">
    <location>
        <begin position="326"/>
        <end position="515"/>
    </location>
</feature>
<dbReference type="InterPro" id="IPR036770">
    <property type="entry name" value="Ankyrin_rpt-contain_sf"/>
</dbReference>